<protein>
    <submittedName>
        <fullName evidence="2">DUF3592 domain-containing protein</fullName>
    </submittedName>
</protein>
<dbReference type="AlphaFoldDB" id="A0A9D1Q5L9"/>
<keyword evidence="1" id="KW-0812">Transmembrane</keyword>
<evidence type="ECO:0000256" key="1">
    <source>
        <dbReference type="SAM" id="Phobius"/>
    </source>
</evidence>
<keyword evidence="1" id="KW-1133">Transmembrane helix</keyword>
<organism evidence="2 3">
    <name type="scientific">Candidatus Ignatzschineria merdigallinarum</name>
    <dbReference type="NCBI Taxonomy" id="2838621"/>
    <lineage>
        <taxon>Bacteria</taxon>
        <taxon>Pseudomonadati</taxon>
        <taxon>Pseudomonadota</taxon>
        <taxon>Gammaproteobacteria</taxon>
        <taxon>Cardiobacteriales</taxon>
        <taxon>Ignatzschineriaceae</taxon>
        <taxon>Ignatzschineria</taxon>
    </lineage>
</organism>
<proteinExistence type="predicted"/>
<name>A0A9D1Q5L9_9GAMM</name>
<gene>
    <name evidence="2" type="ORF">H9889_04615</name>
</gene>
<evidence type="ECO:0000313" key="2">
    <source>
        <dbReference type="EMBL" id="HIW06591.1"/>
    </source>
</evidence>
<reference evidence="2" key="2">
    <citation type="submission" date="2021-04" db="EMBL/GenBank/DDBJ databases">
        <authorList>
            <person name="Gilroy R."/>
        </authorList>
    </citation>
    <scope>NUCLEOTIDE SEQUENCE</scope>
    <source>
        <strain evidence="2">CHK160-9182</strain>
    </source>
</reference>
<reference evidence="2" key="1">
    <citation type="journal article" date="2021" name="PeerJ">
        <title>Extensive microbial diversity within the chicken gut microbiome revealed by metagenomics and culture.</title>
        <authorList>
            <person name="Gilroy R."/>
            <person name="Ravi A."/>
            <person name="Getino M."/>
            <person name="Pursley I."/>
            <person name="Horton D.L."/>
            <person name="Alikhan N.F."/>
            <person name="Baker D."/>
            <person name="Gharbi K."/>
            <person name="Hall N."/>
            <person name="Watson M."/>
            <person name="Adriaenssens E.M."/>
            <person name="Foster-Nyarko E."/>
            <person name="Jarju S."/>
            <person name="Secka A."/>
            <person name="Antonio M."/>
            <person name="Oren A."/>
            <person name="Chaudhuri R.R."/>
            <person name="La Ragione R."/>
            <person name="Hildebrand F."/>
            <person name="Pallen M.J."/>
        </authorList>
    </citation>
    <scope>NUCLEOTIDE SEQUENCE</scope>
    <source>
        <strain evidence="2">CHK160-9182</strain>
    </source>
</reference>
<dbReference type="Proteomes" id="UP000823934">
    <property type="component" value="Unassembled WGS sequence"/>
</dbReference>
<sequence length="194" mass="21866">MTSIKTEGEVLNADNKRNMSQALVRFSDQNGAQYEFVYTANYNGTEFTIGEILPVYYQKDAPLKSATLNNKGAYAGIAFLYFYGIAVSLFAIFVIGNVYRSIRKDRQKSRLEHEGILLSVKVTAVIPSGDYLIARAEYQPMFSKAVYYYESGRIELDAIDLDKLKGATAKVKILPKDPSTYLFYTEELADSVRK</sequence>
<feature type="transmembrane region" description="Helical" evidence="1">
    <location>
        <begin position="73"/>
        <end position="99"/>
    </location>
</feature>
<keyword evidence="1" id="KW-0472">Membrane</keyword>
<evidence type="ECO:0000313" key="3">
    <source>
        <dbReference type="Proteomes" id="UP000823934"/>
    </source>
</evidence>
<dbReference type="EMBL" id="DXHP01000101">
    <property type="protein sequence ID" value="HIW06591.1"/>
    <property type="molecule type" value="Genomic_DNA"/>
</dbReference>
<accession>A0A9D1Q5L9</accession>
<comment type="caution">
    <text evidence="2">The sequence shown here is derived from an EMBL/GenBank/DDBJ whole genome shotgun (WGS) entry which is preliminary data.</text>
</comment>